<name>A0A4Z2CVH5_SCHJA</name>
<sequence>NIITANINDKNVTTILAALFHSPDALMLVFIETFSKHNEQSLNNWKTMSS</sequence>
<keyword evidence="2" id="KW-1185">Reference proteome</keyword>
<dbReference type="AlphaFoldDB" id="A0A4Z2CVH5"/>
<reference evidence="1 2" key="1">
    <citation type="submission" date="2019-03" db="EMBL/GenBank/DDBJ databases">
        <title>An improved genome assembly of the fluke Schistosoma japonicum.</title>
        <authorList>
            <person name="Hu W."/>
            <person name="Luo F."/>
            <person name="Yin M."/>
            <person name="Mo X."/>
            <person name="Sun C."/>
            <person name="Wu Q."/>
            <person name="Zhu B."/>
            <person name="Xiang M."/>
            <person name="Wang J."/>
            <person name="Wang Y."/>
            <person name="Zhang T."/>
            <person name="Xu B."/>
            <person name="Zheng H."/>
            <person name="Feng Z."/>
        </authorList>
    </citation>
    <scope>NUCLEOTIDE SEQUENCE [LARGE SCALE GENOMIC DNA]</scope>
    <source>
        <strain evidence="1">HuSjv2</strain>
        <tissue evidence="1">Worms</tissue>
    </source>
</reference>
<organism evidence="1 2">
    <name type="scientific">Schistosoma japonicum</name>
    <name type="common">Blood fluke</name>
    <dbReference type="NCBI Taxonomy" id="6182"/>
    <lineage>
        <taxon>Eukaryota</taxon>
        <taxon>Metazoa</taxon>
        <taxon>Spiralia</taxon>
        <taxon>Lophotrochozoa</taxon>
        <taxon>Platyhelminthes</taxon>
        <taxon>Trematoda</taxon>
        <taxon>Digenea</taxon>
        <taxon>Strigeidida</taxon>
        <taxon>Schistosomatoidea</taxon>
        <taxon>Schistosomatidae</taxon>
        <taxon>Schistosoma</taxon>
    </lineage>
</organism>
<feature type="non-terminal residue" evidence="1">
    <location>
        <position position="1"/>
    </location>
</feature>
<dbReference type="EMBL" id="SKCS01000411">
    <property type="protein sequence ID" value="TNN08249.1"/>
    <property type="molecule type" value="Genomic_DNA"/>
</dbReference>
<dbReference type="Proteomes" id="UP000311919">
    <property type="component" value="Unassembled WGS sequence"/>
</dbReference>
<evidence type="ECO:0000313" key="1">
    <source>
        <dbReference type="EMBL" id="TNN08249.1"/>
    </source>
</evidence>
<comment type="caution">
    <text evidence="1">The sequence shown here is derived from an EMBL/GenBank/DDBJ whole genome shotgun (WGS) entry which is preliminary data.</text>
</comment>
<evidence type="ECO:0000313" key="2">
    <source>
        <dbReference type="Proteomes" id="UP000311919"/>
    </source>
</evidence>
<gene>
    <name evidence="1" type="ORF">EWB00_007141</name>
</gene>
<protein>
    <submittedName>
        <fullName evidence="1">Uncharacterized protein</fullName>
    </submittedName>
</protein>
<proteinExistence type="predicted"/>
<accession>A0A4Z2CVH5</accession>